<feature type="domain" description="Nephrocystin 3-like N-terminal" evidence="5">
    <location>
        <begin position="76"/>
        <end position="231"/>
    </location>
</feature>
<feature type="repeat" description="WD" evidence="3">
    <location>
        <begin position="1435"/>
        <end position="1467"/>
    </location>
</feature>
<name>A0A286U853_9AGAM</name>
<feature type="repeat" description="WD" evidence="3">
    <location>
        <begin position="1290"/>
        <end position="1326"/>
    </location>
</feature>
<evidence type="ECO:0000256" key="2">
    <source>
        <dbReference type="ARBA" id="ARBA00022737"/>
    </source>
</evidence>
<dbReference type="Gene3D" id="2.130.10.10">
    <property type="entry name" value="YVTN repeat-like/Quinoprotein amine dehydrogenase"/>
    <property type="match status" value="4"/>
</dbReference>
<feature type="repeat" description="WD" evidence="3">
    <location>
        <begin position="810"/>
        <end position="850"/>
    </location>
</feature>
<dbReference type="InterPro" id="IPR036322">
    <property type="entry name" value="WD40_repeat_dom_sf"/>
</dbReference>
<evidence type="ECO:0000259" key="5">
    <source>
        <dbReference type="Pfam" id="PF24883"/>
    </source>
</evidence>
<dbReference type="Gene3D" id="3.40.50.300">
    <property type="entry name" value="P-loop containing nucleotide triphosphate hydrolases"/>
    <property type="match status" value="1"/>
</dbReference>
<dbReference type="CDD" id="cd00200">
    <property type="entry name" value="WD40"/>
    <property type="match status" value="2"/>
</dbReference>
<dbReference type="EMBL" id="NBII01000009">
    <property type="protein sequence ID" value="PAV15787.1"/>
    <property type="molecule type" value="Genomic_DNA"/>
</dbReference>
<comment type="caution">
    <text evidence="6">The sequence shown here is derived from an EMBL/GenBank/DDBJ whole genome shotgun (WGS) entry which is preliminary data.</text>
</comment>
<feature type="repeat" description="WD" evidence="3">
    <location>
        <begin position="662"/>
        <end position="696"/>
    </location>
</feature>
<gene>
    <name evidence="6" type="ORF">PNOK_0864500</name>
</gene>
<organism evidence="6 7">
    <name type="scientific">Pyrrhoderma noxium</name>
    <dbReference type="NCBI Taxonomy" id="2282107"/>
    <lineage>
        <taxon>Eukaryota</taxon>
        <taxon>Fungi</taxon>
        <taxon>Dikarya</taxon>
        <taxon>Basidiomycota</taxon>
        <taxon>Agaricomycotina</taxon>
        <taxon>Agaricomycetes</taxon>
        <taxon>Hymenochaetales</taxon>
        <taxon>Hymenochaetaceae</taxon>
        <taxon>Pyrrhoderma</taxon>
    </lineage>
</organism>
<evidence type="ECO:0000256" key="1">
    <source>
        <dbReference type="ARBA" id="ARBA00022574"/>
    </source>
</evidence>
<dbReference type="PANTHER" id="PTHR19848">
    <property type="entry name" value="WD40 REPEAT PROTEIN"/>
    <property type="match status" value="1"/>
</dbReference>
<keyword evidence="7" id="KW-1185">Reference proteome</keyword>
<dbReference type="STRING" id="2282107.A0A286U853"/>
<feature type="repeat" description="WD" evidence="3">
    <location>
        <begin position="1247"/>
        <end position="1280"/>
    </location>
</feature>
<dbReference type="PROSITE" id="PS50082">
    <property type="entry name" value="WD_REPEATS_2"/>
    <property type="match status" value="9"/>
</dbReference>
<reference evidence="6 7" key="1">
    <citation type="journal article" date="2017" name="Mol. Ecol.">
        <title>Comparative and population genomic landscape of Phellinus noxius: A hypervariable fungus causing root rot in trees.</title>
        <authorList>
            <person name="Chung C.L."/>
            <person name="Lee T.J."/>
            <person name="Akiba M."/>
            <person name="Lee H.H."/>
            <person name="Kuo T.H."/>
            <person name="Liu D."/>
            <person name="Ke H.M."/>
            <person name="Yokoi T."/>
            <person name="Roa M.B."/>
            <person name="Lu M.J."/>
            <person name="Chang Y.Y."/>
            <person name="Ann P.J."/>
            <person name="Tsai J.N."/>
            <person name="Chen C.Y."/>
            <person name="Tzean S.S."/>
            <person name="Ota Y."/>
            <person name="Hattori T."/>
            <person name="Sahashi N."/>
            <person name="Liou R.F."/>
            <person name="Kikuchi T."/>
            <person name="Tsai I.J."/>
        </authorList>
    </citation>
    <scope>NUCLEOTIDE SEQUENCE [LARGE SCALE GENOMIC DNA]</scope>
    <source>
        <strain evidence="6 7">FFPRI411160</strain>
    </source>
</reference>
<dbReference type="InterPro" id="IPR015943">
    <property type="entry name" value="WD40/YVTN_repeat-like_dom_sf"/>
</dbReference>
<protein>
    <submittedName>
        <fullName evidence="6">WD40 domain containing protein</fullName>
    </submittedName>
</protein>
<dbReference type="InterPro" id="IPR027417">
    <property type="entry name" value="P-loop_NTPase"/>
</dbReference>
<feature type="region of interest" description="Disordered" evidence="4">
    <location>
        <begin position="697"/>
        <end position="718"/>
    </location>
</feature>
<feature type="compositionally biased region" description="Basic and acidic residues" evidence="4">
    <location>
        <begin position="701"/>
        <end position="717"/>
    </location>
</feature>
<dbReference type="OrthoDB" id="7875889at2759"/>
<accession>A0A286U853</accession>
<dbReference type="InterPro" id="IPR056884">
    <property type="entry name" value="NPHP3-like_N"/>
</dbReference>
<dbReference type="SMART" id="SM00320">
    <property type="entry name" value="WD40"/>
    <property type="match status" value="14"/>
</dbReference>
<proteinExistence type="predicted"/>
<feature type="repeat" description="WD" evidence="3">
    <location>
        <begin position="613"/>
        <end position="654"/>
    </location>
</feature>
<dbReference type="PANTHER" id="PTHR19848:SF8">
    <property type="entry name" value="F-BOX AND WD REPEAT DOMAIN CONTAINING 7"/>
    <property type="match status" value="1"/>
</dbReference>
<evidence type="ECO:0000313" key="7">
    <source>
        <dbReference type="Proteomes" id="UP000217199"/>
    </source>
</evidence>
<evidence type="ECO:0000256" key="3">
    <source>
        <dbReference type="PROSITE-ProRule" id="PRU00221"/>
    </source>
</evidence>
<dbReference type="Proteomes" id="UP000217199">
    <property type="component" value="Unassembled WGS sequence"/>
</dbReference>
<evidence type="ECO:0000256" key="4">
    <source>
        <dbReference type="SAM" id="MobiDB-lite"/>
    </source>
</evidence>
<dbReference type="PROSITE" id="PS50294">
    <property type="entry name" value="WD_REPEATS_REGION"/>
    <property type="match status" value="5"/>
</dbReference>
<dbReference type="Pfam" id="PF24883">
    <property type="entry name" value="NPHP3_N"/>
    <property type="match status" value="1"/>
</dbReference>
<sequence>MELRQSGSHASATIGTINDVGGNQTNIIHTLNMLSQDLDAHGVLIRRLGGKLSPSILPGDNRPECLKNTRIQTLREIYDWVDSTDRPNLFLLTGSPGTGKSTIATTVAETYRRKQRLGCHLFFTRGKSDPDNVLQTIAYNLAFYSQDIAQSLDEHLSKSGELTSATAESKFDILLCTPLSNITSKINFLVLIVLDAFDECGTPETRRSLMDALRDGLPKIPPNFRFLITGRPEQDILFLRTLSSSHVQTLVLDDRKGESFLDVQTYIRYELERLRSEKTWEVPDDWPWEKNLNLLADTADRLFIWASMAIKFISGKKLNQFGRLKALVSKQGKLDLSGLYATILRDALEWDEDADRNIFISILSLVLFGKSPLSDSTIDDFLGIETTSDVLSRLQSLIKYEKNKPIKIHHASFHDYIVSCEKEPWYIDVEKQKMNIIDKCFDRMGGSLRYNICDLQSPLFFNKDVPDLKKRIADNISSSLIYICRNWASHLRDVPYSQPLCSRLESFAYNQILFWFEVLSLTSTFKNHMSDVHHVIFWIGDNDPKLSLFLRNFSRRAVAVSKPMSESTLHIYRSFLPLMLWGSSGSKYARYADKAVRAECIGQKSRIDYIAELSCPSGPTVCLSFSPDGTRIVSGSAKGDIYVWGATTGKLIKGPLCCKSRVELVSFSLDGNHIISISEDCMIRKWDIQTNEPINGSSVLEGHKDPYDSFKDSKESVTSEDAPEAKMFTGSWKGSIVLSPCRELVIFGVDEGQICIWNVETEAMDRLTGHTDFISSLSFSSDGRYLASGSKDKAVIIWDVRARQVKTGPLIGHTDSVLSLSFSAGNTMASGSKDRTIRIWDVFTGSPLRVIDCRDNLRSVTYSPNGSLIATVGDNWMRIWILDNITASPRVIEVGMVSPCISFAPDYTRFASVTDGCIDLWEVGCEALWETPLSTKELMREVLRQTRMAIWLTRTKTTNAAVKAFLTAAQRSTLTTTQTIDLRAVLRAVLRAAKIAVLAEARTAAIRAAVRAAIKADRKAARKAILKAVLTIDRRAMKIAAEIAALKRNQIKAHIEAHITTGRAAQSAALTADRKAAKMAAKIEELASVLGNAEVAAKTVFLIADLPVARRVVEMKAEITKLTATLKEALTLVANTLAQEPETNFEATINRLNIAGRGTNQMRSLGIHKRHNPVAVSASGNLIASESLERNICLWDVTGGKLVSKSKDDYRVTSIVFSPIDERLIAFGLYNGSVNVWDATSDETSTIGEHSQIVNSVAFSADGKHIASGSDDKIICTWDVGLRKPAAGPLIGHTGSVISIAYSSDGKTIASGSGDTTVRIWDSETGLLSTFRGHFGSVHSVAYSCDGKRIVSGSGDSTIIVWDSQSGQIVCGPITGHCSVESVSFSPDGKQILSGFEDETAHIWDASSGRPLSSPFEGNKGITFDLILIPSSFHSVTFFPDGRHFATVSRERIIRIWTLDESPNNVSWRLRDDNWIVGKNDELLMWIPTELRDQLCPPRNIKMLNVPFYIKLHFNPET</sequence>
<dbReference type="SUPFAM" id="SSF50978">
    <property type="entry name" value="WD40 repeat-like"/>
    <property type="match status" value="2"/>
</dbReference>
<keyword evidence="2" id="KW-0677">Repeat</keyword>
<dbReference type="PRINTS" id="PR00320">
    <property type="entry name" value="GPROTEINBRPT"/>
</dbReference>
<dbReference type="InterPro" id="IPR001680">
    <property type="entry name" value="WD40_rpt"/>
</dbReference>
<keyword evidence="1 3" id="KW-0853">WD repeat</keyword>
<dbReference type="SUPFAM" id="SSF52540">
    <property type="entry name" value="P-loop containing nucleoside triphosphate hydrolases"/>
    <property type="match status" value="1"/>
</dbReference>
<feature type="repeat" description="WD" evidence="3">
    <location>
        <begin position="1380"/>
        <end position="1414"/>
    </location>
</feature>
<feature type="repeat" description="WD" evidence="3">
    <location>
        <begin position="767"/>
        <end position="808"/>
    </location>
</feature>
<dbReference type="InterPro" id="IPR019775">
    <property type="entry name" value="WD40_repeat_CS"/>
</dbReference>
<feature type="repeat" description="WD" evidence="3">
    <location>
        <begin position="1331"/>
        <end position="1372"/>
    </location>
</feature>
<dbReference type="PROSITE" id="PS00678">
    <property type="entry name" value="WD_REPEATS_1"/>
    <property type="match status" value="6"/>
</dbReference>
<dbReference type="InParanoid" id="A0A286U853"/>
<evidence type="ECO:0000313" key="6">
    <source>
        <dbReference type="EMBL" id="PAV15787.1"/>
    </source>
</evidence>
<dbReference type="Pfam" id="PF00400">
    <property type="entry name" value="WD40"/>
    <property type="match status" value="9"/>
</dbReference>
<dbReference type="InterPro" id="IPR020472">
    <property type="entry name" value="WD40_PAC1"/>
</dbReference>